<dbReference type="GO" id="GO:0012505">
    <property type="term" value="C:endomembrane system"/>
    <property type="evidence" value="ECO:0007669"/>
    <property type="project" value="UniProtKB-SubCell"/>
</dbReference>
<feature type="domain" description="DUF1232" evidence="5">
    <location>
        <begin position="51"/>
        <end position="86"/>
    </location>
</feature>
<proteinExistence type="predicted"/>
<evidence type="ECO:0000256" key="2">
    <source>
        <dbReference type="ARBA" id="ARBA00022692"/>
    </source>
</evidence>
<evidence type="ECO:0000256" key="3">
    <source>
        <dbReference type="ARBA" id="ARBA00022989"/>
    </source>
</evidence>
<gene>
    <name evidence="6" type="ORF">AVDCRST_MAG74-3916</name>
</gene>
<accession>A0A6J4Q0U7</accession>
<sequence length="175" mass="19475">MSQALMMNDEGRKIKKREAKGRMKNLLMFLPNMFTMLGRLIKDSRVPFAEKTLFAAAIVYVIMPLDFIPDVMPFIGQVDDVYLVALTLLRLINRTDESIVRQHWKGGGDIISLASAAASLAPMLLPKRVSRVLSSKVEMMSNVNSIADVIKNRKLVLVETAADDANERVKIASPS</sequence>
<reference evidence="6" key="1">
    <citation type="submission" date="2020-02" db="EMBL/GenBank/DDBJ databases">
        <authorList>
            <person name="Meier V. D."/>
        </authorList>
    </citation>
    <scope>NUCLEOTIDE SEQUENCE</scope>
    <source>
        <strain evidence="6">AVDCRST_MAG74</strain>
    </source>
</reference>
<evidence type="ECO:0000259" key="5">
    <source>
        <dbReference type="Pfam" id="PF06803"/>
    </source>
</evidence>
<evidence type="ECO:0000256" key="4">
    <source>
        <dbReference type="ARBA" id="ARBA00023136"/>
    </source>
</evidence>
<dbReference type="EMBL" id="CADCUR010000308">
    <property type="protein sequence ID" value="CAA9431432.1"/>
    <property type="molecule type" value="Genomic_DNA"/>
</dbReference>
<keyword evidence="4" id="KW-0472">Membrane</keyword>
<dbReference type="AlphaFoldDB" id="A0A6J4Q0U7"/>
<evidence type="ECO:0000256" key="1">
    <source>
        <dbReference type="ARBA" id="ARBA00004127"/>
    </source>
</evidence>
<comment type="subcellular location">
    <subcellularLocation>
        <location evidence="1">Endomembrane system</location>
        <topology evidence="1">Multi-pass membrane protein</topology>
    </subcellularLocation>
</comment>
<dbReference type="InterPro" id="IPR010652">
    <property type="entry name" value="DUF1232"/>
</dbReference>
<keyword evidence="3" id="KW-1133">Transmembrane helix</keyword>
<organism evidence="6">
    <name type="scientific">uncultured Pyrinomonadaceae bacterium</name>
    <dbReference type="NCBI Taxonomy" id="2283094"/>
    <lineage>
        <taxon>Bacteria</taxon>
        <taxon>Pseudomonadati</taxon>
        <taxon>Acidobacteriota</taxon>
        <taxon>Blastocatellia</taxon>
        <taxon>Blastocatellales</taxon>
        <taxon>Pyrinomonadaceae</taxon>
        <taxon>environmental samples</taxon>
    </lineage>
</organism>
<evidence type="ECO:0000313" key="6">
    <source>
        <dbReference type="EMBL" id="CAA9431432.1"/>
    </source>
</evidence>
<keyword evidence="2" id="KW-0812">Transmembrane</keyword>
<protein>
    <recommendedName>
        <fullName evidence="5">DUF1232 domain-containing protein</fullName>
    </recommendedName>
</protein>
<dbReference type="Pfam" id="PF06803">
    <property type="entry name" value="DUF1232"/>
    <property type="match status" value="1"/>
</dbReference>
<name>A0A6J4Q0U7_9BACT</name>